<sequence length="73" mass="8182">MRGVGCFKGCSIRGKRLALLICLAREIAAGRWFEGSANSGENGLRVIKIGWLHFSEGRFQVTWRRRDICGAIE</sequence>
<feature type="chain" id="PRO_5014746877" evidence="1">
    <location>
        <begin position="30"/>
        <end position="73"/>
    </location>
</feature>
<dbReference type="AlphaFoldDB" id="A0A2M4CDJ1"/>
<reference evidence="2" key="1">
    <citation type="submission" date="2018-01" db="EMBL/GenBank/DDBJ databases">
        <title>An insight into the sialome of Amazonian anophelines.</title>
        <authorList>
            <person name="Ribeiro J.M."/>
            <person name="Scarpassa V."/>
            <person name="Calvo E."/>
        </authorList>
    </citation>
    <scope>NUCLEOTIDE SEQUENCE</scope>
    <source>
        <tissue evidence="2">Salivary glands</tissue>
    </source>
</reference>
<name>A0A2M4CDJ1_9DIPT</name>
<organism evidence="2">
    <name type="scientific">Anopheles marajoara</name>
    <dbReference type="NCBI Taxonomy" id="58244"/>
    <lineage>
        <taxon>Eukaryota</taxon>
        <taxon>Metazoa</taxon>
        <taxon>Ecdysozoa</taxon>
        <taxon>Arthropoda</taxon>
        <taxon>Hexapoda</taxon>
        <taxon>Insecta</taxon>
        <taxon>Pterygota</taxon>
        <taxon>Neoptera</taxon>
        <taxon>Endopterygota</taxon>
        <taxon>Diptera</taxon>
        <taxon>Nematocera</taxon>
        <taxon>Culicoidea</taxon>
        <taxon>Culicidae</taxon>
        <taxon>Anophelinae</taxon>
        <taxon>Anopheles</taxon>
    </lineage>
</organism>
<accession>A0A2M4CDJ1</accession>
<proteinExistence type="predicted"/>
<feature type="signal peptide" evidence="1">
    <location>
        <begin position="1"/>
        <end position="29"/>
    </location>
</feature>
<dbReference type="EMBL" id="GGFJ01014242">
    <property type="protein sequence ID" value="MBW63383.1"/>
    <property type="molecule type" value="Transcribed_RNA"/>
</dbReference>
<evidence type="ECO:0000256" key="1">
    <source>
        <dbReference type="SAM" id="SignalP"/>
    </source>
</evidence>
<protein>
    <submittedName>
        <fullName evidence="2">Putative secreted protein</fullName>
    </submittedName>
</protein>
<evidence type="ECO:0000313" key="2">
    <source>
        <dbReference type="EMBL" id="MBW63383.1"/>
    </source>
</evidence>
<keyword evidence="1" id="KW-0732">Signal</keyword>